<comment type="caution">
    <text evidence="2">The sequence shown here is derived from an EMBL/GenBank/DDBJ whole genome shotgun (WGS) entry which is preliminary data.</text>
</comment>
<dbReference type="PANTHER" id="PTHR34297">
    <property type="entry name" value="HYPOTHETICAL CYTOSOLIC PROTEIN-RELATED"/>
    <property type="match status" value="1"/>
</dbReference>
<reference evidence="2 3" key="1">
    <citation type="submission" date="2020-08" db="EMBL/GenBank/DDBJ databases">
        <title>Genomic Encyclopedia of Type Strains, Phase IV (KMG-IV): sequencing the most valuable type-strain genomes for metagenomic binning, comparative biology and taxonomic classification.</title>
        <authorList>
            <person name="Goeker M."/>
        </authorList>
    </citation>
    <scope>NUCLEOTIDE SEQUENCE [LARGE SCALE GENOMIC DNA]</scope>
    <source>
        <strain evidence="2 3">DSM 14925</strain>
    </source>
</reference>
<evidence type="ECO:0000313" key="3">
    <source>
        <dbReference type="Proteomes" id="UP000562464"/>
    </source>
</evidence>
<dbReference type="Pfam" id="PF03780">
    <property type="entry name" value="Asp23"/>
    <property type="match status" value="1"/>
</dbReference>
<dbReference type="InterPro" id="IPR005531">
    <property type="entry name" value="Asp23"/>
</dbReference>
<dbReference type="PANTHER" id="PTHR34297:SF2">
    <property type="entry name" value="ASP23_GLS24 FAMILY ENVELOPE STRESS RESPONSE PROTEIN"/>
    <property type="match status" value="1"/>
</dbReference>
<dbReference type="Proteomes" id="UP000562464">
    <property type="component" value="Unassembled WGS sequence"/>
</dbReference>
<organism evidence="2 3">
    <name type="scientific">Lactovum miscens</name>
    <dbReference type="NCBI Taxonomy" id="190387"/>
    <lineage>
        <taxon>Bacteria</taxon>
        <taxon>Bacillati</taxon>
        <taxon>Bacillota</taxon>
        <taxon>Bacilli</taxon>
        <taxon>Lactobacillales</taxon>
        <taxon>Streptococcaceae</taxon>
        <taxon>Lactovum</taxon>
    </lineage>
</organism>
<sequence length="120" mass="13021">MPVTFRTANGEVEISTEVIATVVGTSTTEIFGVVGMTSQNAVRDNVRQILGQDNYSRGVVVNSDVEGTTIDVFVVISYGVKISEVARNIQERVCFNLENQLGLTNVKVNVNVESVKVVNE</sequence>
<evidence type="ECO:0000313" key="2">
    <source>
        <dbReference type="EMBL" id="MBB5888464.1"/>
    </source>
</evidence>
<dbReference type="RefSeq" id="WP_183540536.1">
    <property type="nucleotide sequence ID" value="NZ_DASWOY010000058.1"/>
</dbReference>
<comment type="similarity">
    <text evidence="1">Belongs to the asp23 family.</text>
</comment>
<accession>A0A841C7Y7</accession>
<name>A0A841C7Y7_9LACT</name>
<dbReference type="EMBL" id="JACHHV010000026">
    <property type="protein sequence ID" value="MBB5888464.1"/>
    <property type="molecule type" value="Genomic_DNA"/>
</dbReference>
<keyword evidence="3" id="KW-1185">Reference proteome</keyword>
<proteinExistence type="inferred from homology"/>
<gene>
    <name evidence="2" type="ORF">HNQ37_001364</name>
</gene>
<protein>
    <submittedName>
        <fullName evidence="2">Putative alkaline shock family protein YloU</fullName>
    </submittedName>
</protein>
<dbReference type="AlphaFoldDB" id="A0A841C7Y7"/>
<evidence type="ECO:0000256" key="1">
    <source>
        <dbReference type="ARBA" id="ARBA00005721"/>
    </source>
</evidence>